<dbReference type="EMBL" id="CP000477">
    <property type="protein sequence ID" value="ABK14456.1"/>
    <property type="molecule type" value="Genomic_DNA"/>
</dbReference>
<organism evidence="1 2">
    <name type="scientific">Methanothrix thermoacetophila (strain DSM 6194 / JCM 14653 / NBRC 101360 / PT)</name>
    <name type="common">Methanosaeta thermophila</name>
    <dbReference type="NCBI Taxonomy" id="349307"/>
    <lineage>
        <taxon>Archaea</taxon>
        <taxon>Methanobacteriati</taxon>
        <taxon>Methanobacteriota</taxon>
        <taxon>Stenosarchaea group</taxon>
        <taxon>Methanomicrobia</taxon>
        <taxon>Methanotrichales</taxon>
        <taxon>Methanotrichaceae</taxon>
        <taxon>Methanothrix</taxon>
    </lineage>
</organism>
<dbReference type="AlphaFoldDB" id="A0B6Y2"/>
<sequence length="362" mass="39744">MIWILILALLLIPASATVEESPTGPPYAADSVYPSYPSSSFDIPSVPPTPIAPGKLVVSVQQTGPINERDKEYTTPGKTLDYIVNVRNEGYTNVTATITVSPETCGMDWFTWTSTEVFIPAGGEVSEPLQVTPPTNAMGGDYRFRVTATAPGAESSSDTEKFKVQGYDYASETMISGSGQFQLSKDVRSMNSGIKSNKDVYFSGSVEALVKNEYLVDRAKGRNPNFEEQDAVDDYVALAPGDTLMGSESFRSSIAFGGIGAKVRESYNLQAMEFKNQNFNLYQTGTLGRSAEFKTADNFTGYFMLDARQSKPGQRSMKEHEEYLGSFEIMRKILFKDQPLRRGCIGGACDFMDNINLRLKSS</sequence>
<protein>
    <submittedName>
        <fullName evidence="1">Uncharacterized protein</fullName>
    </submittedName>
</protein>
<dbReference type="Proteomes" id="UP000000674">
    <property type="component" value="Chromosome"/>
</dbReference>
<dbReference type="STRING" id="349307.Mthe_0666"/>
<dbReference type="OrthoDB" id="380433at2157"/>
<reference evidence="1 2" key="1">
    <citation type="submission" date="2006-10" db="EMBL/GenBank/DDBJ databases">
        <title>Complete sequence of Methanosaeta thermophila PT.</title>
        <authorList>
            <consortium name="US DOE Joint Genome Institute"/>
            <person name="Copeland A."/>
            <person name="Lucas S."/>
            <person name="Lapidus A."/>
            <person name="Barry K."/>
            <person name="Detter J.C."/>
            <person name="Glavina del Rio T."/>
            <person name="Hammon N."/>
            <person name="Israni S."/>
            <person name="Pitluck S."/>
            <person name="Chain P."/>
            <person name="Malfatti S."/>
            <person name="Shin M."/>
            <person name="Vergez L."/>
            <person name="Schmutz J."/>
            <person name="Larimer F."/>
            <person name="Land M."/>
            <person name="Hauser L."/>
            <person name="Kyrpides N."/>
            <person name="Kim E."/>
            <person name="Smith K.S."/>
            <person name="Ingram-Smith C."/>
            <person name="Richardson P."/>
        </authorList>
    </citation>
    <scope>NUCLEOTIDE SEQUENCE [LARGE SCALE GENOMIC DNA]</scope>
    <source>
        <strain evidence="2">DSM 6194 / JCM 14653 / NBRC 101360 / PT</strain>
    </source>
</reference>
<dbReference type="GeneID" id="4463306"/>
<dbReference type="KEGG" id="mtp:Mthe_0666"/>
<evidence type="ECO:0000313" key="2">
    <source>
        <dbReference type="Proteomes" id="UP000000674"/>
    </source>
</evidence>
<proteinExistence type="predicted"/>
<dbReference type="HOGENOM" id="CLU_701334_0_0_2"/>
<name>A0B6Y2_METTP</name>
<dbReference type="RefSeq" id="WP_011695852.1">
    <property type="nucleotide sequence ID" value="NC_008553.1"/>
</dbReference>
<gene>
    <name evidence="1" type="ordered locus">Mthe_0666</name>
</gene>
<keyword evidence="2" id="KW-1185">Reference proteome</keyword>
<evidence type="ECO:0000313" key="1">
    <source>
        <dbReference type="EMBL" id="ABK14456.1"/>
    </source>
</evidence>
<accession>A0B6Y2</accession>